<dbReference type="InterPro" id="IPR008974">
    <property type="entry name" value="TRAF-like"/>
</dbReference>
<name>A0AAD9UAM2_9ROSI</name>
<dbReference type="PROSITE" id="PS50144">
    <property type="entry name" value="MATH"/>
    <property type="match status" value="1"/>
</dbReference>
<sequence>MPNSDEISQEERDFPPAHFLLKIESYSLLSKAQGEKYESGIFDAAGYKWKLILYPNGNKKCDGDGHISLYLAIDQSNYFPNNNWSIRVNFKLFLLNQINGKHLYIQDAKGVVKRFDKLTTVWGFDQLLSLEKFNDPTNGYLVTTVVHLEQKFSLFNLILAKKKFFLWMLWLYPLGHGPAKRKALSLYLKLADWENFSPRRSVYAEFTMRILDHRGIKNVEKTVTDISETGKEGWVCTRSLITLVQIPVLFRFRLFFIILIEYWRKRRRALQVEDHCPQHVENFLAWYIHEQVNSHCFQEREPGSAG</sequence>
<gene>
    <name evidence="2" type="ORF">Ddye_018209</name>
</gene>
<keyword evidence="3" id="KW-1185">Reference proteome</keyword>
<dbReference type="SUPFAM" id="SSF49599">
    <property type="entry name" value="TRAF domain-like"/>
    <property type="match status" value="2"/>
</dbReference>
<dbReference type="InterPro" id="IPR002083">
    <property type="entry name" value="MATH/TRAF_dom"/>
</dbReference>
<dbReference type="CDD" id="cd00121">
    <property type="entry name" value="MATH"/>
    <property type="match status" value="2"/>
</dbReference>
<proteinExistence type="predicted"/>
<reference evidence="2" key="1">
    <citation type="journal article" date="2023" name="Plant J.">
        <title>Genome sequences and population genomics provide insights into the demographic history, inbreeding, and mutation load of two 'living fossil' tree species of Dipteronia.</title>
        <authorList>
            <person name="Feng Y."/>
            <person name="Comes H.P."/>
            <person name="Chen J."/>
            <person name="Zhu S."/>
            <person name="Lu R."/>
            <person name="Zhang X."/>
            <person name="Li P."/>
            <person name="Qiu J."/>
            <person name="Olsen K.M."/>
            <person name="Qiu Y."/>
        </authorList>
    </citation>
    <scope>NUCLEOTIDE SEQUENCE</scope>
    <source>
        <strain evidence="2">KIB01</strain>
    </source>
</reference>
<evidence type="ECO:0000313" key="2">
    <source>
        <dbReference type="EMBL" id="KAK2650720.1"/>
    </source>
</evidence>
<dbReference type="AlphaFoldDB" id="A0AAD9UAM2"/>
<protein>
    <recommendedName>
        <fullName evidence="1">MATH domain-containing protein</fullName>
    </recommendedName>
</protein>
<dbReference type="SMART" id="SM00061">
    <property type="entry name" value="MATH"/>
    <property type="match status" value="1"/>
</dbReference>
<comment type="caution">
    <text evidence="2">The sequence shown here is derived from an EMBL/GenBank/DDBJ whole genome shotgun (WGS) entry which is preliminary data.</text>
</comment>
<organism evidence="2 3">
    <name type="scientific">Dipteronia dyeriana</name>
    <dbReference type="NCBI Taxonomy" id="168575"/>
    <lineage>
        <taxon>Eukaryota</taxon>
        <taxon>Viridiplantae</taxon>
        <taxon>Streptophyta</taxon>
        <taxon>Embryophyta</taxon>
        <taxon>Tracheophyta</taxon>
        <taxon>Spermatophyta</taxon>
        <taxon>Magnoliopsida</taxon>
        <taxon>eudicotyledons</taxon>
        <taxon>Gunneridae</taxon>
        <taxon>Pentapetalae</taxon>
        <taxon>rosids</taxon>
        <taxon>malvids</taxon>
        <taxon>Sapindales</taxon>
        <taxon>Sapindaceae</taxon>
        <taxon>Hippocastanoideae</taxon>
        <taxon>Acereae</taxon>
        <taxon>Dipteronia</taxon>
    </lineage>
</organism>
<dbReference type="PANTHER" id="PTHR46162:SF40">
    <property type="entry name" value="TRAF-LIKE FAMILY PROTEIN"/>
    <property type="match status" value="1"/>
</dbReference>
<feature type="domain" description="MATH" evidence="1">
    <location>
        <begin position="16"/>
        <end position="152"/>
    </location>
</feature>
<dbReference type="Proteomes" id="UP001280121">
    <property type="component" value="Unassembled WGS sequence"/>
</dbReference>
<accession>A0AAD9UAM2</accession>
<dbReference type="Pfam" id="PF22486">
    <property type="entry name" value="MATH_2"/>
    <property type="match status" value="2"/>
</dbReference>
<dbReference type="Gene3D" id="2.60.210.10">
    <property type="entry name" value="Apoptosis, Tumor Necrosis Factor Receptor Associated Protein 2, Chain A"/>
    <property type="match status" value="2"/>
</dbReference>
<dbReference type="EMBL" id="JANJYI010000005">
    <property type="protein sequence ID" value="KAK2650720.1"/>
    <property type="molecule type" value="Genomic_DNA"/>
</dbReference>
<evidence type="ECO:0000259" key="1">
    <source>
        <dbReference type="PROSITE" id="PS50144"/>
    </source>
</evidence>
<evidence type="ECO:0000313" key="3">
    <source>
        <dbReference type="Proteomes" id="UP001280121"/>
    </source>
</evidence>
<dbReference type="PANTHER" id="PTHR46162">
    <property type="entry name" value="TRAF-LIKE FAMILY PROTEIN"/>
    <property type="match status" value="1"/>
</dbReference>